<reference evidence="2 4" key="1">
    <citation type="submission" date="2015-07" db="EMBL/GenBank/DDBJ databases">
        <title>Genome sequences of 64 non-O157:H7 Shiga toxin-producing Escherichia coli strains.</title>
        <authorList>
            <person name="Gonzalez-Escalona N."/>
            <person name="Toro M."/>
            <person name="Timme R."/>
            <person name="Payne J."/>
        </authorList>
    </citation>
    <scope>NUCLEOTIDE SEQUENCE [LARGE SCALE GENOMIC DNA]</scope>
    <source>
        <strain evidence="2 4">CFSAN026843</strain>
    </source>
</reference>
<dbReference type="EMBL" id="DABUHV010000032">
    <property type="protein sequence ID" value="HAN4355763.1"/>
    <property type="molecule type" value="Genomic_DNA"/>
</dbReference>
<reference evidence="1" key="3">
    <citation type="submission" date="2020-09" db="EMBL/GenBank/DDBJ databases">
        <authorList>
            <consortium name="NCBI Pathogen Detection Project"/>
        </authorList>
    </citation>
    <scope>NUCLEOTIDE SEQUENCE</scope>
    <source>
        <strain evidence="1">489-16</strain>
    </source>
</reference>
<dbReference type="EMBL" id="CP146670">
    <property type="protein sequence ID" value="WWX71606.1"/>
    <property type="molecule type" value="Genomic_DNA"/>
</dbReference>
<dbReference type="RefSeq" id="WP_000775207.1">
    <property type="nucleotide sequence ID" value="NZ_BFIS01000036.1"/>
</dbReference>
<gene>
    <name evidence="1" type="ORF">IFC14_004289</name>
    <name evidence="3" type="ORF">V9Z47_00525</name>
    <name evidence="2" type="ORF">WR15_15860</name>
</gene>
<dbReference type="Proteomes" id="UP000859822">
    <property type="component" value="Unassembled WGS sequence"/>
</dbReference>
<evidence type="ECO:0000313" key="3">
    <source>
        <dbReference type="EMBL" id="WWX71606.1"/>
    </source>
</evidence>
<name>A0A0H0GDA5_ECOLX</name>
<sequence length="316" mass="36958">MKLPAHKYYSLDKAAKLAGCEVSDLIHYAAIGVLEICIKIPPIELFYHYPKNEDAEPELLKVETDSIFHIDTKAAHENYLLDLSNKADNLESYGLSSLDYKNSDNYMYFMRFSYKSEHFSVIERYNVGKDERDIERWSGLLAIPPAFIDNDERELSEWDDWEISVCELMPPRCDEFSKSNNYEIGAFYIDGWYEISRNKMYITDYEYNLLINGGKYIYDRPMHKPSANKLSNDINTLKVNKRAERYAVNREKLLKSAIYILSKYPNECRGERKEISPEKWRDCLVRHLDEVPPLMITNEDVILKHLRSAANGKVDS</sequence>
<reference evidence="1" key="2">
    <citation type="journal article" date="2018" name="Genome Biol.">
        <title>SKESA: strategic k-mer extension for scrupulous assemblies.</title>
        <authorList>
            <person name="Souvorov A."/>
            <person name="Agarwala R."/>
            <person name="Lipman D.J."/>
        </authorList>
    </citation>
    <scope>NUCLEOTIDE SEQUENCE</scope>
    <source>
        <strain evidence="1">489-16</strain>
    </source>
</reference>
<evidence type="ECO:0000313" key="2">
    <source>
        <dbReference type="EMBL" id="KNF67617.1"/>
    </source>
</evidence>
<organism evidence="2 4">
    <name type="scientific">Escherichia coli</name>
    <dbReference type="NCBI Taxonomy" id="562"/>
    <lineage>
        <taxon>Bacteria</taxon>
        <taxon>Pseudomonadati</taxon>
        <taxon>Pseudomonadota</taxon>
        <taxon>Gammaproteobacteria</taxon>
        <taxon>Enterobacterales</taxon>
        <taxon>Enterobacteriaceae</taxon>
        <taxon>Escherichia</taxon>
    </lineage>
</organism>
<dbReference type="AlphaFoldDB" id="A0A0H0GDA5"/>
<proteinExistence type="predicted"/>
<dbReference type="Proteomes" id="UP000037564">
    <property type="component" value="Unassembled WGS sequence"/>
</dbReference>
<reference evidence="3" key="4">
    <citation type="submission" date="2024-03" db="EMBL/GenBank/DDBJ databases">
        <title>Epithelial relay of microbial signals coordinates intestinal macrophage supported barrier repair.</title>
        <authorList>
            <person name="Tsai M.T."/>
        </authorList>
    </citation>
    <scope>NUCLEOTIDE SEQUENCE</scope>
    <source>
        <strain evidence="3">MS 21-1</strain>
    </source>
</reference>
<dbReference type="Proteomes" id="UP001383096">
    <property type="component" value="Chromosome"/>
</dbReference>
<evidence type="ECO:0000313" key="4">
    <source>
        <dbReference type="Proteomes" id="UP000037564"/>
    </source>
</evidence>
<protein>
    <submittedName>
        <fullName evidence="2">Uncharacterized protein</fullName>
    </submittedName>
</protein>
<dbReference type="PATRIC" id="fig|562.7396.peg.3080"/>
<dbReference type="EMBL" id="LGZN01000036">
    <property type="protein sequence ID" value="KNF67617.1"/>
    <property type="molecule type" value="Genomic_DNA"/>
</dbReference>
<evidence type="ECO:0000313" key="1">
    <source>
        <dbReference type="EMBL" id="HAN4355763.1"/>
    </source>
</evidence>
<accession>A0A0H0GDA5</accession>